<dbReference type="EMBL" id="CAUJNA010003760">
    <property type="protein sequence ID" value="CAJ1409277.1"/>
    <property type="molecule type" value="Genomic_DNA"/>
</dbReference>
<evidence type="ECO:0000313" key="2">
    <source>
        <dbReference type="Proteomes" id="UP001178507"/>
    </source>
</evidence>
<reference evidence="1" key="1">
    <citation type="submission" date="2023-08" db="EMBL/GenBank/DDBJ databases">
        <authorList>
            <person name="Chen Y."/>
            <person name="Shah S."/>
            <person name="Dougan E. K."/>
            <person name="Thang M."/>
            <person name="Chan C."/>
        </authorList>
    </citation>
    <scope>NUCLEOTIDE SEQUENCE</scope>
</reference>
<dbReference type="Proteomes" id="UP001178507">
    <property type="component" value="Unassembled WGS sequence"/>
</dbReference>
<gene>
    <name evidence="1" type="ORF">EVOR1521_LOCUS30428</name>
</gene>
<keyword evidence="2" id="KW-1185">Reference proteome</keyword>
<evidence type="ECO:0000313" key="1">
    <source>
        <dbReference type="EMBL" id="CAJ1409277.1"/>
    </source>
</evidence>
<name>A0AA36JN44_9DINO</name>
<comment type="caution">
    <text evidence="1">The sequence shown here is derived from an EMBL/GenBank/DDBJ whole genome shotgun (WGS) entry which is preliminary data.</text>
</comment>
<proteinExistence type="predicted"/>
<organism evidence="1 2">
    <name type="scientific">Effrenium voratum</name>
    <dbReference type="NCBI Taxonomy" id="2562239"/>
    <lineage>
        <taxon>Eukaryota</taxon>
        <taxon>Sar</taxon>
        <taxon>Alveolata</taxon>
        <taxon>Dinophyceae</taxon>
        <taxon>Suessiales</taxon>
        <taxon>Symbiodiniaceae</taxon>
        <taxon>Effrenium</taxon>
    </lineage>
</organism>
<protein>
    <submittedName>
        <fullName evidence="1">Uncharacterized protein</fullName>
    </submittedName>
</protein>
<dbReference type="AlphaFoldDB" id="A0AA36JN44"/>
<accession>A0AA36JN44</accession>
<sequence>MALEGLAHFVRADAEVRRATWRPLDVAALRSSLHSSDFQSDLSETITASQVAAHAVTGRVSARAITVAPILHTGVPAKPLWKAMGITGWRLSEVLLFLLFAATLAKSPAISG</sequence>